<feature type="region of interest" description="Disordered" evidence="1">
    <location>
        <begin position="44"/>
        <end position="63"/>
    </location>
</feature>
<evidence type="ECO:0000313" key="4">
    <source>
        <dbReference type="Proteomes" id="UP000093629"/>
    </source>
</evidence>
<comment type="caution">
    <text evidence="3">The sequence shown here is derived from an EMBL/GenBank/DDBJ whole genome shotgun (WGS) entry which is preliminary data.</text>
</comment>
<protein>
    <submittedName>
        <fullName evidence="3">Uncharacterized protein</fullName>
    </submittedName>
</protein>
<gene>
    <name evidence="3" type="ORF">A5636_11700</name>
</gene>
<evidence type="ECO:0000256" key="2">
    <source>
        <dbReference type="SAM" id="Phobius"/>
    </source>
</evidence>
<feature type="transmembrane region" description="Helical" evidence="2">
    <location>
        <begin position="14"/>
        <end position="32"/>
    </location>
</feature>
<accession>A0A1A3MWW9</accession>
<organism evidence="3 4">
    <name type="scientific">Mycobacterium asiaticum</name>
    <dbReference type="NCBI Taxonomy" id="1790"/>
    <lineage>
        <taxon>Bacteria</taxon>
        <taxon>Bacillati</taxon>
        <taxon>Actinomycetota</taxon>
        <taxon>Actinomycetes</taxon>
        <taxon>Mycobacteriales</taxon>
        <taxon>Mycobacteriaceae</taxon>
        <taxon>Mycobacterium</taxon>
    </lineage>
</organism>
<dbReference type="AlphaFoldDB" id="A0A1A3MWW9"/>
<dbReference type="EMBL" id="LZLQ01000124">
    <property type="protein sequence ID" value="OBK12657.1"/>
    <property type="molecule type" value="Genomic_DNA"/>
</dbReference>
<name>A0A1A3MWW9_MYCAS</name>
<reference evidence="4" key="1">
    <citation type="submission" date="2016-06" db="EMBL/GenBank/DDBJ databases">
        <authorList>
            <person name="Sutton G."/>
            <person name="Brinkac L."/>
            <person name="Sanka R."/>
            <person name="Adams M."/>
            <person name="Lau E."/>
            <person name="Garcia-Basteiro A."/>
            <person name="Lopez-Varela E."/>
            <person name="Palencia S."/>
        </authorList>
    </citation>
    <scope>NUCLEOTIDE SEQUENCE [LARGE SCALE GENOMIC DNA]</scope>
    <source>
        <strain evidence="4">1245139.5</strain>
    </source>
</reference>
<sequence length="63" mass="6305">MLLRAQLALTLTQALFWLSLIGGAVGVALLWVRRRAAAAEQTAAASAAPAADGASDTSPASSP</sequence>
<keyword evidence="4" id="KW-1185">Reference proteome</keyword>
<proteinExistence type="predicted"/>
<evidence type="ECO:0000256" key="1">
    <source>
        <dbReference type="SAM" id="MobiDB-lite"/>
    </source>
</evidence>
<keyword evidence="2" id="KW-1133">Transmembrane helix</keyword>
<keyword evidence="2" id="KW-0472">Membrane</keyword>
<keyword evidence="2" id="KW-0812">Transmembrane</keyword>
<dbReference type="Proteomes" id="UP000093629">
    <property type="component" value="Unassembled WGS sequence"/>
</dbReference>
<evidence type="ECO:0000313" key="3">
    <source>
        <dbReference type="EMBL" id="OBK12657.1"/>
    </source>
</evidence>